<dbReference type="GO" id="GO:0005886">
    <property type="term" value="C:plasma membrane"/>
    <property type="evidence" value="ECO:0007669"/>
    <property type="project" value="UniProtKB-SubCell"/>
</dbReference>
<feature type="transmembrane region" description="Helical" evidence="1">
    <location>
        <begin position="133"/>
        <end position="158"/>
    </location>
</feature>
<dbReference type="PANTHER" id="PTHR43471">
    <property type="entry name" value="ABC TRANSPORTER PERMEASE"/>
    <property type="match status" value="1"/>
</dbReference>
<dbReference type="RefSeq" id="WP_245817413.1">
    <property type="nucleotide sequence ID" value="NZ_FZOH01000008.1"/>
</dbReference>
<dbReference type="EMBL" id="FZOH01000008">
    <property type="protein sequence ID" value="SNS74979.1"/>
    <property type="molecule type" value="Genomic_DNA"/>
</dbReference>
<evidence type="ECO:0000313" key="3">
    <source>
        <dbReference type="Proteomes" id="UP000198386"/>
    </source>
</evidence>
<keyword evidence="1" id="KW-1133">Transmembrane helix</keyword>
<dbReference type="AlphaFoldDB" id="A0A239H0M1"/>
<feature type="transmembrane region" description="Helical" evidence="1">
    <location>
        <begin position="178"/>
        <end position="196"/>
    </location>
</feature>
<reference evidence="3" key="1">
    <citation type="submission" date="2017-06" db="EMBL/GenBank/DDBJ databases">
        <authorList>
            <person name="Varghese N."/>
            <person name="Submissions S."/>
        </authorList>
    </citation>
    <scope>NUCLEOTIDE SEQUENCE [LARGE SCALE GENOMIC DNA]</scope>
    <source>
        <strain evidence="3">DSM 45423</strain>
    </source>
</reference>
<accession>A0A239H0M1</accession>
<dbReference type="Proteomes" id="UP000198386">
    <property type="component" value="Unassembled WGS sequence"/>
</dbReference>
<dbReference type="GO" id="GO:0140359">
    <property type="term" value="F:ABC-type transporter activity"/>
    <property type="evidence" value="ECO:0007669"/>
    <property type="project" value="InterPro"/>
</dbReference>
<feature type="transmembrane region" description="Helical" evidence="1">
    <location>
        <begin position="92"/>
        <end position="112"/>
    </location>
</feature>
<feature type="transmembrane region" description="Helical" evidence="1">
    <location>
        <begin position="271"/>
        <end position="290"/>
    </location>
</feature>
<protein>
    <submittedName>
        <fullName evidence="2">ABC-type transport system involved in multi-copper enzyme maturation, permease component</fullName>
    </submittedName>
</protein>
<evidence type="ECO:0000313" key="2">
    <source>
        <dbReference type="EMBL" id="SNS74979.1"/>
    </source>
</evidence>
<name>A0A239H0M1_9ACTN</name>
<proteinExistence type="predicted"/>
<feature type="transmembrane region" description="Helical" evidence="1">
    <location>
        <begin position="203"/>
        <end position="225"/>
    </location>
</feature>
<organism evidence="2 3">
    <name type="scientific">Geodermatophilus saharensis</name>
    <dbReference type="NCBI Taxonomy" id="1137994"/>
    <lineage>
        <taxon>Bacteria</taxon>
        <taxon>Bacillati</taxon>
        <taxon>Actinomycetota</taxon>
        <taxon>Actinomycetes</taxon>
        <taxon>Geodermatophilales</taxon>
        <taxon>Geodermatophilaceae</taxon>
        <taxon>Geodermatophilus</taxon>
    </lineage>
</organism>
<keyword evidence="3" id="KW-1185">Reference proteome</keyword>
<feature type="transmembrane region" description="Helical" evidence="1">
    <location>
        <begin position="37"/>
        <end position="59"/>
    </location>
</feature>
<keyword evidence="1" id="KW-0812">Transmembrane</keyword>
<sequence>MSATAASLALPAGRTSGSLPAIVGAELLKLARRPATWVLLGLWPALQLVFSLVIPYVSYSRGSSYEGSPPEALLASTLPDRLVANALSGLPLFGGALLLTLGALLAGSEYGWGTLKTLLAQGPRRTTVLAGQLLALVTVLAGTVAVSLALTAGVSALIAGAESAPADWPGAAEIARGFGGGLLVATTWGAMGVLLGTALRGTALAIGLGLVWVLAVESLVVNVAAPLLDVFETAQQALPGVNAGSLVAALAGSDTPVRTPGVVAVVDGGQAAWVLGAFLAAAVALTALLLNRRDLT</sequence>
<gene>
    <name evidence="2" type="ORF">SAMN04488107_3639</name>
</gene>
<evidence type="ECO:0000256" key="1">
    <source>
        <dbReference type="SAM" id="Phobius"/>
    </source>
</evidence>
<keyword evidence="1" id="KW-0472">Membrane</keyword>